<protein>
    <submittedName>
        <fullName evidence="1">Uncharacterized protein</fullName>
    </submittedName>
</protein>
<reference evidence="1 2" key="1">
    <citation type="journal article" date="2006" name="Science">
        <title>Phytophthora genome sequences uncover evolutionary origins and mechanisms of pathogenesis.</title>
        <authorList>
            <person name="Tyler B.M."/>
            <person name="Tripathy S."/>
            <person name="Zhang X."/>
            <person name="Dehal P."/>
            <person name="Jiang R.H."/>
            <person name="Aerts A."/>
            <person name="Arredondo F.D."/>
            <person name="Baxter L."/>
            <person name="Bensasson D."/>
            <person name="Beynon J.L."/>
            <person name="Chapman J."/>
            <person name="Damasceno C.M."/>
            <person name="Dorrance A.E."/>
            <person name="Dou D."/>
            <person name="Dickerman A.W."/>
            <person name="Dubchak I.L."/>
            <person name="Garbelotto M."/>
            <person name="Gijzen M."/>
            <person name="Gordon S.G."/>
            <person name="Govers F."/>
            <person name="Grunwald N.J."/>
            <person name="Huang W."/>
            <person name="Ivors K.L."/>
            <person name="Jones R.W."/>
            <person name="Kamoun S."/>
            <person name="Krampis K."/>
            <person name="Lamour K.H."/>
            <person name="Lee M.K."/>
            <person name="McDonald W.H."/>
            <person name="Medina M."/>
            <person name="Meijer H.J."/>
            <person name="Nordberg E.K."/>
            <person name="Maclean D.J."/>
            <person name="Ospina-Giraldo M.D."/>
            <person name="Morris P.F."/>
            <person name="Phuntumart V."/>
            <person name="Putnam N.H."/>
            <person name="Rash S."/>
            <person name="Rose J.K."/>
            <person name="Sakihama Y."/>
            <person name="Salamov A.A."/>
            <person name="Savidor A."/>
            <person name="Scheuring C.F."/>
            <person name="Smith B.M."/>
            <person name="Sobral B.W."/>
            <person name="Terry A."/>
            <person name="Torto-Alalibo T.A."/>
            <person name="Win J."/>
            <person name="Xu Z."/>
            <person name="Zhang H."/>
            <person name="Grigoriev I.V."/>
            <person name="Rokhsar D.S."/>
            <person name="Boore J.L."/>
        </authorList>
    </citation>
    <scope>NUCLEOTIDE SEQUENCE [LARGE SCALE GENOMIC DNA]</scope>
    <source>
        <strain evidence="1 2">P6497</strain>
    </source>
</reference>
<gene>
    <name evidence="1" type="ORF">PHYSODRAFT_339194</name>
</gene>
<accession>G5A603</accession>
<organism evidence="1 2">
    <name type="scientific">Phytophthora sojae (strain P6497)</name>
    <name type="common">Soybean stem and root rot agent</name>
    <name type="synonym">Phytophthora megasperma f. sp. glycines</name>
    <dbReference type="NCBI Taxonomy" id="1094619"/>
    <lineage>
        <taxon>Eukaryota</taxon>
        <taxon>Sar</taxon>
        <taxon>Stramenopiles</taxon>
        <taxon>Oomycota</taxon>
        <taxon>Peronosporomycetes</taxon>
        <taxon>Peronosporales</taxon>
        <taxon>Peronosporaceae</taxon>
        <taxon>Phytophthora</taxon>
    </lineage>
</organism>
<evidence type="ECO:0000313" key="1">
    <source>
        <dbReference type="EMBL" id="EGZ08758.1"/>
    </source>
</evidence>
<dbReference type="GeneID" id="20647701"/>
<dbReference type="AlphaFoldDB" id="G5A603"/>
<proteinExistence type="predicted"/>
<dbReference type="Proteomes" id="UP000002640">
    <property type="component" value="Unassembled WGS sequence"/>
</dbReference>
<evidence type="ECO:0000313" key="2">
    <source>
        <dbReference type="Proteomes" id="UP000002640"/>
    </source>
</evidence>
<dbReference type="InParanoid" id="G5A603"/>
<dbReference type="KEGG" id="psoj:PHYSODRAFT_339194"/>
<name>G5A603_PHYSP</name>
<dbReference type="EMBL" id="JH159160">
    <property type="protein sequence ID" value="EGZ08758.1"/>
    <property type="molecule type" value="Genomic_DNA"/>
</dbReference>
<sequence length="132" mass="14394">MLILLLVQIRIVYLGPYNLTLRVRLIKRAVRGEYCESVFCATQLKFVASASGSVAAAAAVSMLNGPPALPLVVVVVVLLLLQLAACKRHYGCWCGNWRWRIGGEKANISSSVAARLAAPTARRRVPSILLRH</sequence>
<keyword evidence="2" id="KW-1185">Reference proteome</keyword>
<dbReference type="RefSeq" id="XP_009535391.1">
    <property type="nucleotide sequence ID" value="XM_009537096.1"/>
</dbReference>